<feature type="transmembrane region" description="Helical" evidence="5">
    <location>
        <begin position="113"/>
        <end position="138"/>
    </location>
</feature>
<evidence type="ECO:0000313" key="6">
    <source>
        <dbReference type="Proteomes" id="UP000046395"/>
    </source>
</evidence>
<dbReference type="STRING" id="70415.A0A5S6QEV0"/>
<reference evidence="7" key="1">
    <citation type="submission" date="2019-12" db="UniProtKB">
        <authorList>
            <consortium name="WormBaseParasite"/>
        </authorList>
    </citation>
    <scope>IDENTIFICATION</scope>
</reference>
<accession>A0A5S6QEV0</accession>
<evidence type="ECO:0000256" key="5">
    <source>
        <dbReference type="SAM" id="Phobius"/>
    </source>
</evidence>
<keyword evidence="4 5" id="KW-0472">Membrane</keyword>
<keyword evidence="2 5" id="KW-0812">Transmembrane</keyword>
<evidence type="ECO:0000256" key="1">
    <source>
        <dbReference type="ARBA" id="ARBA00004141"/>
    </source>
</evidence>
<keyword evidence="6" id="KW-1185">Reference proteome</keyword>
<feature type="transmembrane region" description="Helical" evidence="5">
    <location>
        <begin position="184"/>
        <end position="209"/>
    </location>
</feature>
<evidence type="ECO:0000313" key="7">
    <source>
        <dbReference type="WBParaSite" id="TMUE_1000005906.1"/>
    </source>
</evidence>
<dbReference type="Proteomes" id="UP000046395">
    <property type="component" value="Unassembled WGS sequence"/>
</dbReference>
<dbReference type="SUPFAM" id="SSF48652">
    <property type="entry name" value="Tetraspanin"/>
    <property type="match status" value="1"/>
</dbReference>
<dbReference type="PRINTS" id="PR00259">
    <property type="entry name" value="TMFOUR"/>
</dbReference>
<dbReference type="PANTHER" id="PTHR19282:SF519">
    <property type="entry name" value="TETRASPANIN"/>
    <property type="match status" value="1"/>
</dbReference>
<dbReference type="Pfam" id="PF00335">
    <property type="entry name" value="Tetraspanin"/>
    <property type="match status" value="1"/>
</dbReference>
<evidence type="ECO:0000256" key="3">
    <source>
        <dbReference type="ARBA" id="ARBA00022989"/>
    </source>
</evidence>
<dbReference type="InterPro" id="IPR018499">
    <property type="entry name" value="Tetraspanin/Peripherin"/>
</dbReference>
<comment type="subcellular location">
    <subcellularLocation>
        <location evidence="1">Membrane</location>
        <topology evidence="1">Multi-pass membrane protein</topology>
    </subcellularLocation>
</comment>
<dbReference type="GO" id="GO:0005886">
    <property type="term" value="C:plasma membrane"/>
    <property type="evidence" value="ECO:0007669"/>
    <property type="project" value="TreeGrafter"/>
</dbReference>
<feature type="transmembrane region" description="Helical" evidence="5">
    <location>
        <begin position="150"/>
        <end position="172"/>
    </location>
</feature>
<evidence type="ECO:0000256" key="4">
    <source>
        <dbReference type="ARBA" id="ARBA00023136"/>
    </source>
</evidence>
<keyword evidence="3 5" id="KW-1133">Transmembrane helix</keyword>
<evidence type="ECO:0000256" key="2">
    <source>
        <dbReference type="ARBA" id="ARBA00022692"/>
    </source>
</evidence>
<proteinExistence type="predicted"/>
<protein>
    <submittedName>
        <fullName evidence="7">Tetraspanin</fullName>
    </submittedName>
</protein>
<dbReference type="InterPro" id="IPR008952">
    <property type="entry name" value="Tetraspanin_EC2_sf"/>
</dbReference>
<organism evidence="6 7">
    <name type="scientific">Trichuris muris</name>
    <name type="common">Mouse whipworm</name>
    <dbReference type="NCBI Taxonomy" id="70415"/>
    <lineage>
        <taxon>Eukaryota</taxon>
        <taxon>Metazoa</taxon>
        <taxon>Ecdysozoa</taxon>
        <taxon>Nematoda</taxon>
        <taxon>Enoplea</taxon>
        <taxon>Dorylaimia</taxon>
        <taxon>Trichinellida</taxon>
        <taxon>Trichuridae</taxon>
        <taxon>Trichuris</taxon>
    </lineage>
</organism>
<feature type="transmembrane region" description="Helical" evidence="5">
    <location>
        <begin position="311"/>
        <end position="335"/>
    </location>
</feature>
<sequence length="346" mass="38669">MIATVSTKYEWKLFDDISSKLESKTLCAAAEQSEVLRDQYITGLLSDKVVEGLVCLPPETFDQDVERARQAEEADTLLKTMEMSRNRGEENSLRPRLLSNGYRMSFGRCTSKMCLGVLGALFLATAIGAFVVSGYVLVTYKHYDSFTTAQYALIPATFFTFVGVVFLITGFIGCWSMCNENKCLLFSFFLALLLILTLLITSVTLSFTYKSQINELIVNSSMDALYKYGPLDGRETIQVDFMQTQMQCCGFTNYTDWVSTPWGHQHPDEVPKSCCKSGIVCTGSMSNITTINVRGCYPKWKELLTSNIKQIAVGSLSLTLILLVGMVCTCSLLCYKRRDPNYSSLN</sequence>
<dbReference type="PANTHER" id="PTHR19282">
    <property type="entry name" value="TETRASPANIN"/>
    <property type="match status" value="1"/>
</dbReference>
<dbReference type="AlphaFoldDB" id="A0A5S6QEV0"/>
<dbReference type="WBParaSite" id="TMUE_1000005906.1">
    <property type="protein sequence ID" value="TMUE_1000005906.1"/>
    <property type="gene ID" value="WBGene00286007"/>
</dbReference>
<name>A0A5S6QEV0_TRIMR</name>
<dbReference type="Gene3D" id="1.10.1450.10">
    <property type="entry name" value="Tetraspanin"/>
    <property type="match status" value="1"/>
</dbReference>